<dbReference type="SUPFAM" id="SSF48452">
    <property type="entry name" value="TPR-like"/>
    <property type="match status" value="1"/>
</dbReference>
<gene>
    <name evidence="2" type="primary">LOC108568122</name>
</gene>
<sequence length="248" mass="28799">MYCSGILENMKASRMSELDEEFNNFMYKVTEVNEIVKKLNSKDETVAQIGTIEAEKYLNGNAEAALEKIDDDDIVLRVTSKKAMINPKALLPEKDENTMSQESFMTEVSKDADMRYKNRLLRKERMETFKKQATLAFRRGDYERALCCYNKAIEQIKDSPLLYNNRCLTFLKLKLYDKAISDAETALRLNENCLKSYLFIAKANYLSDNLKEFSNAIEKAKCIHPNMVKFIEEFVVDLKREHNDISMV</sequence>
<protein>
    <submittedName>
        <fullName evidence="2">Tetratricopeptide repeat protein 12-like</fullName>
    </submittedName>
</protein>
<dbReference type="PANTHER" id="PTHR46540:SF1">
    <property type="entry name" value="TETRATRICOPEPTIDE REPEAT PROTEIN 12"/>
    <property type="match status" value="1"/>
</dbReference>
<organism evidence="1 2">
    <name type="scientific">Nicrophorus vespilloides</name>
    <name type="common">Boreal carrion beetle</name>
    <dbReference type="NCBI Taxonomy" id="110193"/>
    <lineage>
        <taxon>Eukaryota</taxon>
        <taxon>Metazoa</taxon>
        <taxon>Ecdysozoa</taxon>
        <taxon>Arthropoda</taxon>
        <taxon>Hexapoda</taxon>
        <taxon>Insecta</taxon>
        <taxon>Pterygota</taxon>
        <taxon>Neoptera</taxon>
        <taxon>Endopterygota</taxon>
        <taxon>Coleoptera</taxon>
        <taxon>Polyphaga</taxon>
        <taxon>Staphyliniformia</taxon>
        <taxon>Silphidae</taxon>
        <taxon>Nicrophorinae</taxon>
        <taxon>Nicrophorus</taxon>
    </lineage>
</organism>
<dbReference type="InterPro" id="IPR011990">
    <property type="entry name" value="TPR-like_helical_dom_sf"/>
</dbReference>
<proteinExistence type="predicted"/>
<dbReference type="PANTHER" id="PTHR46540">
    <property type="entry name" value="TETRATRICOPEPTIDE REPEAT PROTEIN 12"/>
    <property type="match status" value="1"/>
</dbReference>
<evidence type="ECO:0000313" key="1">
    <source>
        <dbReference type="Proteomes" id="UP000695000"/>
    </source>
</evidence>
<keyword evidence="1" id="KW-1185">Reference proteome</keyword>
<evidence type="ECO:0000313" key="2">
    <source>
        <dbReference type="RefSeq" id="XP_017784539.1"/>
    </source>
</evidence>
<accession>A0ABM1NCI9</accession>
<dbReference type="InterPro" id="IPR019734">
    <property type="entry name" value="TPR_rpt"/>
</dbReference>
<dbReference type="Gene3D" id="1.25.40.10">
    <property type="entry name" value="Tetratricopeptide repeat domain"/>
    <property type="match status" value="1"/>
</dbReference>
<name>A0ABM1NCI9_NICVS</name>
<dbReference type="InterPro" id="IPR043195">
    <property type="entry name" value="TTC12"/>
</dbReference>
<reference evidence="2" key="1">
    <citation type="submission" date="2025-08" db="UniProtKB">
        <authorList>
            <consortium name="RefSeq"/>
        </authorList>
    </citation>
    <scope>IDENTIFICATION</scope>
    <source>
        <tissue evidence="2">Whole Larva</tissue>
    </source>
</reference>
<dbReference type="RefSeq" id="XP_017784539.1">
    <property type="nucleotide sequence ID" value="XM_017929050.1"/>
</dbReference>
<dbReference type="SMART" id="SM00028">
    <property type="entry name" value="TPR"/>
    <property type="match status" value="2"/>
</dbReference>
<dbReference type="Proteomes" id="UP000695000">
    <property type="component" value="Unplaced"/>
</dbReference>
<dbReference type="GeneID" id="108568122"/>